<proteinExistence type="predicted"/>
<dbReference type="EMBL" id="JBHLYQ010000003">
    <property type="protein sequence ID" value="MFC0080721.1"/>
    <property type="molecule type" value="Genomic_DNA"/>
</dbReference>
<reference evidence="1 2" key="1">
    <citation type="submission" date="2024-09" db="EMBL/GenBank/DDBJ databases">
        <authorList>
            <person name="Sun Q."/>
            <person name="Mori K."/>
        </authorList>
    </citation>
    <scope>NUCLEOTIDE SEQUENCE [LARGE SCALE GENOMIC DNA]</scope>
    <source>
        <strain evidence="1 2">JCM 15389</strain>
    </source>
</reference>
<name>A0ABV6BZ66_9ACTN</name>
<protein>
    <submittedName>
        <fullName evidence="1">Uncharacterized protein</fullName>
    </submittedName>
</protein>
<evidence type="ECO:0000313" key="2">
    <source>
        <dbReference type="Proteomes" id="UP001589788"/>
    </source>
</evidence>
<keyword evidence="2" id="KW-1185">Reference proteome</keyword>
<dbReference type="RefSeq" id="WP_377787208.1">
    <property type="nucleotide sequence ID" value="NZ_JBHLYQ010000003.1"/>
</dbReference>
<evidence type="ECO:0000313" key="1">
    <source>
        <dbReference type="EMBL" id="MFC0080721.1"/>
    </source>
</evidence>
<organism evidence="1 2">
    <name type="scientific">Aciditerrimonas ferrireducens</name>
    <dbReference type="NCBI Taxonomy" id="667306"/>
    <lineage>
        <taxon>Bacteria</taxon>
        <taxon>Bacillati</taxon>
        <taxon>Actinomycetota</taxon>
        <taxon>Acidimicrobiia</taxon>
        <taxon>Acidimicrobiales</taxon>
        <taxon>Acidimicrobiaceae</taxon>
        <taxon>Aciditerrimonas</taxon>
    </lineage>
</organism>
<accession>A0ABV6BZ66</accession>
<comment type="caution">
    <text evidence="1">The sequence shown here is derived from an EMBL/GenBank/DDBJ whole genome shotgun (WGS) entry which is preliminary data.</text>
</comment>
<dbReference type="Proteomes" id="UP001589788">
    <property type="component" value="Unassembled WGS sequence"/>
</dbReference>
<sequence>MTLEIVHFVAPGRVEFTLLRGPVPDAKEAFVLSVVPDGTVLDSRAELGVDLDGLERLSGGTAAQRWGEAVANALAAIKVESDRRAAHEHGRRP</sequence>
<gene>
    <name evidence="1" type="ORF">ACFFRE_00935</name>
</gene>